<dbReference type="AlphaFoldDB" id="A0A8T3C710"/>
<dbReference type="Proteomes" id="UP000829196">
    <property type="component" value="Unassembled WGS sequence"/>
</dbReference>
<evidence type="ECO:0000313" key="1">
    <source>
        <dbReference type="EMBL" id="KAI0526773.1"/>
    </source>
</evidence>
<reference evidence="1" key="1">
    <citation type="journal article" date="2022" name="Front. Genet.">
        <title>Chromosome-Scale Assembly of the Dendrobium nobile Genome Provides Insights Into the Molecular Mechanism of the Biosynthesis of the Medicinal Active Ingredient of Dendrobium.</title>
        <authorList>
            <person name="Xu Q."/>
            <person name="Niu S.-C."/>
            <person name="Li K.-L."/>
            <person name="Zheng P.-J."/>
            <person name="Zhang X.-J."/>
            <person name="Jia Y."/>
            <person name="Liu Y."/>
            <person name="Niu Y.-X."/>
            <person name="Yu L.-H."/>
            <person name="Chen D.-F."/>
            <person name="Zhang G.-Q."/>
        </authorList>
    </citation>
    <scope>NUCLEOTIDE SEQUENCE</scope>
    <source>
        <tissue evidence="1">Leaf</tissue>
    </source>
</reference>
<proteinExistence type="predicted"/>
<comment type="caution">
    <text evidence="1">The sequence shown here is derived from an EMBL/GenBank/DDBJ whole genome shotgun (WGS) entry which is preliminary data.</text>
</comment>
<name>A0A8T3C710_DENNO</name>
<evidence type="ECO:0000313" key="2">
    <source>
        <dbReference type="Proteomes" id="UP000829196"/>
    </source>
</evidence>
<organism evidence="1 2">
    <name type="scientific">Dendrobium nobile</name>
    <name type="common">Orchid</name>
    <dbReference type="NCBI Taxonomy" id="94219"/>
    <lineage>
        <taxon>Eukaryota</taxon>
        <taxon>Viridiplantae</taxon>
        <taxon>Streptophyta</taxon>
        <taxon>Embryophyta</taxon>
        <taxon>Tracheophyta</taxon>
        <taxon>Spermatophyta</taxon>
        <taxon>Magnoliopsida</taxon>
        <taxon>Liliopsida</taxon>
        <taxon>Asparagales</taxon>
        <taxon>Orchidaceae</taxon>
        <taxon>Epidendroideae</taxon>
        <taxon>Malaxideae</taxon>
        <taxon>Dendrobiinae</taxon>
        <taxon>Dendrobium</taxon>
    </lineage>
</organism>
<gene>
    <name evidence="1" type="ORF">KFK09_002364</name>
</gene>
<dbReference type="EMBL" id="JAGYWB010000003">
    <property type="protein sequence ID" value="KAI0526773.1"/>
    <property type="molecule type" value="Genomic_DNA"/>
</dbReference>
<protein>
    <submittedName>
        <fullName evidence="1">Uncharacterized protein</fullName>
    </submittedName>
</protein>
<keyword evidence="2" id="KW-1185">Reference proteome</keyword>
<sequence>MVINQLFQDPNNRGTYNKRLTNDTIHSSLCIEDVCTNASMVTSVEILQTEAAIQHMTNQLSAYMVKDLISSLKLFVGVLSYTT</sequence>
<accession>A0A8T3C710</accession>